<dbReference type="EMBL" id="JFYO01000002">
    <property type="protein sequence ID" value="EZP29139.1"/>
    <property type="molecule type" value="Genomic_DNA"/>
</dbReference>
<evidence type="ECO:0000256" key="1">
    <source>
        <dbReference type="SAM" id="Phobius"/>
    </source>
</evidence>
<organism evidence="2 3">
    <name type="scientific">Microbacterium oleivorans</name>
    <dbReference type="NCBI Taxonomy" id="273677"/>
    <lineage>
        <taxon>Bacteria</taxon>
        <taxon>Bacillati</taxon>
        <taxon>Actinomycetota</taxon>
        <taxon>Actinomycetes</taxon>
        <taxon>Micrococcales</taxon>
        <taxon>Microbacteriaceae</taxon>
        <taxon>Microbacterium</taxon>
    </lineage>
</organism>
<reference evidence="2 3" key="1">
    <citation type="submission" date="2014-03" db="EMBL/GenBank/DDBJ databases">
        <title>Draft Genome Sequences of 13 Willow Endophytes.</title>
        <authorList>
            <person name="Gan H.Y."/>
            <person name="Gan H.M."/>
            <person name="Savka M.A."/>
            <person name="Hudson A.O."/>
        </authorList>
    </citation>
    <scope>NUCLEOTIDE SEQUENCE [LARGE SCALE GENOMIC DNA]</scope>
    <source>
        <strain evidence="2 3">RIT293</strain>
    </source>
</reference>
<dbReference type="PATRIC" id="fig|273677.3.peg.641"/>
<dbReference type="AlphaFoldDB" id="A0A031FWC4"/>
<keyword evidence="1" id="KW-0812">Transmembrane</keyword>
<dbReference type="KEGG" id="moo:BWL13_02685"/>
<comment type="caution">
    <text evidence="2">The sequence shown here is derived from an EMBL/GenBank/DDBJ whole genome shotgun (WGS) entry which is preliminary data.</text>
</comment>
<accession>A0A031FWC4</accession>
<gene>
    <name evidence="2" type="ORF">BW34_00656</name>
</gene>
<protein>
    <submittedName>
        <fullName evidence="2">Uncharacterized protein</fullName>
    </submittedName>
</protein>
<feature type="transmembrane region" description="Helical" evidence="1">
    <location>
        <begin position="6"/>
        <end position="26"/>
    </location>
</feature>
<keyword evidence="3" id="KW-1185">Reference proteome</keyword>
<dbReference type="GeneID" id="91433323"/>
<proteinExistence type="predicted"/>
<evidence type="ECO:0000313" key="3">
    <source>
        <dbReference type="Proteomes" id="UP000024001"/>
    </source>
</evidence>
<keyword evidence="1" id="KW-1133">Transmembrane helix</keyword>
<evidence type="ECO:0000313" key="2">
    <source>
        <dbReference type="EMBL" id="EZP29139.1"/>
    </source>
</evidence>
<dbReference type="Proteomes" id="UP000024001">
    <property type="component" value="Unassembled WGS sequence"/>
</dbReference>
<dbReference type="RefSeq" id="WP_164499364.1">
    <property type="nucleotide sequence ID" value="NZ_CP031421.1"/>
</dbReference>
<sequence length="48" mass="5452">MNGLEQNLLFAVVGLSLVTSLVLVVVQMVRRRGNDDDDRKPWDDLEPK</sequence>
<name>A0A031FWC4_9MICO</name>
<keyword evidence="1" id="KW-0472">Membrane</keyword>